<reference evidence="1 2" key="1">
    <citation type="submission" date="2016-10" db="EMBL/GenBank/DDBJ databases">
        <authorList>
            <person name="de Groot N.N."/>
        </authorList>
    </citation>
    <scope>NUCLEOTIDE SEQUENCE [LARGE SCALE GENOMIC DNA]</scope>
    <source>
        <strain evidence="1 2">CGMCC 1.6848</strain>
    </source>
</reference>
<keyword evidence="2" id="KW-1185">Reference proteome</keyword>
<evidence type="ECO:0000313" key="1">
    <source>
        <dbReference type="EMBL" id="SFI00066.1"/>
    </source>
</evidence>
<dbReference type="STRING" id="442341.SAMN04487959_11450"/>
<gene>
    <name evidence="1" type="ORF">SAMN04487959_11450</name>
</gene>
<proteinExistence type="predicted"/>
<sequence length="123" mass="13538">MEMTKFDCFAICSDTVTGTHGDFTITVMLDHDPDVTPHCFDTYSVSDKETWAENKWFFGVLKAKVELKVGSQSVLLDDVAAVKGGVEVNKTEDNTHLDAYALELAREALNRGIGLVHMIKTAA</sequence>
<protein>
    <submittedName>
        <fullName evidence="1">Uncharacterized protein</fullName>
    </submittedName>
</protein>
<dbReference type="AlphaFoldDB" id="A0A1I3EM61"/>
<dbReference type="Proteomes" id="UP000199040">
    <property type="component" value="Unassembled WGS sequence"/>
</dbReference>
<organism evidence="1 2">
    <name type="scientific">Modicisalibacter xianhensis</name>
    <dbReference type="NCBI Taxonomy" id="442341"/>
    <lineage>
        <taxon>Bacteria</taxon>
        <taxon>Pseudomonadati</taxon>
        <taxon>Pseudomonadota</taxon>
        <taxon>Gammaproteobacteria</taxon>
        <taxon>Oceanospirillales</taxon>
        <taxon>Halomonadaceae</taxon>
        <taxon>Modicisalibacter</taxon>
    </lineage>
</organism>
<dbReference type="EMBL" id="FOPY01000014">
    <property type="protein sequence ID" value="SFI00066.1"/>
    <property type="molecule type" value="Genomic_DNA"/>
</dbReference>
<dbReference type="RefSeq" id="WP_092848770.1">
    <property type="nucleotide sequence ID" value="NZ_FOPY01000014.1"/>
</dbReference>
<name>A0A1I3EM61_9GAMM</name>
<evidence type="ECO:0000313" key="2">
    <source>
        <dbReference type="Proteomes" id="UP000199040"/>
    </source>
</evidence>
<accession>A0A1I3EM61</accession>